<keyword evidence="8" id="KW-1185">Reference proteome</keyword>
<dbReference type="RefSeq" id="XP_035886595.1">
    <property type="nucleotide sequence ID" value="XM_036030702.1"/>
</dbReference>
<dbReference type="GO" id="GO:0034657">
    <property type="term" value="C:GID complex"/>
    <property type="evidence" value="ECO:0007669"/>
    <property type="project" value="TreeGrafter"/>
</dbReference>
<evidence type="ECO:0000256" key="5">
    <source>
        <dbReference type="ARBA" id="ARBA00022737"/>
    </source>
</evidence>
<dbReference type="PANTHER" id="PTHR15651">
    <property type="entry name" value="ARMADILLO REPEAT-CONTAINING PROTEIN 8"/>
    <property type="match status" value="1"/>
</dbReference>
<keyword evidence="5" id="KW-0677">Repeat</keyword>
<dbReference type="InterPro" id="IPR011989">
    <property type="entry name" value="ARM-like"/>
</dbReference>
<evidence type="ECO:0000313" key="8">
    <source>
        <dbReference type="Proteomes" id="UP000504628"/>
    </source>
</evidence>
<dbReference type="FunFam" id="1.25.10.10:FF:000061">
    <property type="entry name" value="armadillo repeat-containing protein 8 isoform X1"/>
    <property type="match status" value="1"/>
</dbReference>
<reference evidence="9" key="1">
    <citation type="submission" date="2025-08" db="UniProtKB">
        <authorList>
            <consortium name="RefSeq"/>
        </authorList>
    </citation>
    <scope>IDENTIFICATION</scope>
    <source>
        <tissue evidence="9">Muscle</tissue>
    </source>
</reference>
<evidence type="ECO:0000256" key="6">
    <source>
        <dbReference type="ARBA" id="ARBA00023242"/>
    </source>
</evidence>
<dbReference type="GeneID" id="114502073"/>
<gene>
    <name evidence="9" type="primary">ARMC8</name>
</gene>
<accession>A0A7E6E6D0</accession>
<organism evidence="8 9">
    <name type="scientific">Phyllostomus discolor</name>
    <name type="common">pale spear-nosed bat</name>
    <dbReference type="NCBI Taxonomy" id="89673"/>
    <lineage>
        <taxon>Eukaryota</taxon>
        <taxon>Metazoa</taxon>
        <taxon>Chordata</taxon>
        <taxon>Craniata</taxon>
        <taxon>Vertebrata</taxon>
        <taxon>Euteleostomi</taxon>
        <taxon>Mammalia</taxon>
        <taxon>Eutheria</taxon>
        <taxon>Laurasiatheria</taxon>
        <taxon>Chiroptera</taxon>
        <taxon>Yangochiroptera</taxon>
        <taxon>Phyllostomidae</taxon>
        <taxon>Phyllostominae</taxon>
        <taxon>Phyllostomus</taxon>
    </lineage>
</organism>
<keyword evidence="4" id="KW-0963">Cytoplasm</keyword>
<evidence type="ECO:0000313" key="9">
    <source>
        <dbReference type="RefSeq" id="XP_035886595.1"/>
    </source>
</evidence>
<keyword evidence="6" id="KW-0539">Nucleus</keyword>
<dbReference type="InterPro" id="IPR000225">
    <property type="entry name" value="Armadillo"/>
</dbReference>
<protein>
    <recommendedName>
        <fullName evidence="3">Armadillo repeat-containing protein 8</fullName>
    </recommendedName>
</protein>
<dbReference type="GO" id="GO:0043161">
    <property type="term" value="P:proteasome-mediated ubiquitin-dependent protein catabolic process"/>
    <property type="evidence" value="ECO:0007669"/>
    <property type="project" value="TreeGrafter"/>
</dbReference>
<evidence type="ECO:0000256" key="1">
    <source>
        <dbReference type="ARBA" id="ARBA00004123"/>
    </source>
</evidence>
<comment type="subcellular location">
    <subcellularLocation>
        <location evidence="2">Cytoplasm</location>
    </subcellularLocation>
    <subcellularLocation>
        <location evidence="1">Nucleus</location>
    </subcellularLocation>
</comment>
<proteinExistence type="predicted"/>
<dbReference type="Proteomes" id="UP000504628">
    <property type="component" value="Chromosome 7"/>
</dbReference>
<dbReference type="Gene3D" id="1.25.10.10">
    <property type="entry name" value="Leucine-rich Repeat Variant"/>
    <property type="match status" value="2"/>
</dbReference>
<sequence>MACLLETPIRMSVLSEVTASSRHYVDRLFDPDPQKVLQGVIDMKNAVIGNNKQKANLIVLGAVPRLLYLLQQETSSTELKTECAVVLGSLAMGTENNVKSLLDCHIIPALLQGLLSPDLKFIEACLRCLRTIFTSPVTPEELLYTDATVIPHLMALLSRSRYTQEYICQIFSHCCKGPDHQTILFNHGAVQNIAHLLTSVSYKVRMQALKCFSVLAFENPQVSMTLVNVLVDGELLPQIFVKMLQRDKPIEMQLTSAKCLTYMCRAGAIRTDDNCIVLKLDHDLKHAHELRQAAFKLYASLGANDEDIRKKIIETENMMDRIVTGLSESSVKVRLAAVRCLHSLSRSVQQLRTSFQDHAVWKPLMKVLQNAPDEILVVASSMLCNLLLEFSPSKEPILESGAVELLCGLTQSENPALRVNGIWALMNMAFQAEQKIKADILRSLSTEQLFRLLSDSDLNVLMKTLGLLRNLLSTRPHIDKIMSTHGKQIMQAVTLILEGEHNIEVKEQTLCILANIADGTTAKELIMTNDDILQKIKYYMGHSHVKLQLAAMFCISNLIWNEEEGPRRHCSSTWRDKSTLGACEHPTSLLKEVQELASFDSFYLHKSPWTAGSCFAKAIW</sequence>
<dbReference type="FunFam" id="1.25.10.10:FF:000489">
    <property type="entry name" value="Armadillo repeat containing 8"/>
    <property type="match status" value="1"/>
</dbReference>
<dbReference type="InterPro" id="IPR038739">
    <property type="entry name" value="ARMC8/Vid28"/>
</dbReference>
<evidence type="ECO:0000256" key="4">
    <source>
        <dbReference type="ARBA" id="ARBA00022490"/>
    </source>
</evidence>
<dbReference type="GO" id="GO:0005737">
    <property type="term" value="C:cytoplasm"/>
    <property type="evidence" value="ECO:0007669"/>
    <property type="project" value="UniProtKB-SubCell"/>
</dbReference>
<dbReference type="SMART" id="SM00185">
    <property type="entry name" value="ARM"/>
    <property type="match status" value="8"/>
</dbReference>
<dbReference type="SUPFAM" id="SSF48371">
    <property type="entry name" value="ARM repeat"/>
    <property type="match status" value="2"/>
</dbReference>
<dbReference type="AlphaFoldDB" id="A0A7E6E6D0"/>
<evidence type="ECO:0000256" key="2">
    <source>
        <dbReference type="ARBA" id="ARBA00004496"/>
    </source>
</evidence>
<dbReference type="GO" id="GO:0005634">
    <property type="term" value="C:nucleus"/>
    <property type="evidence" value="ECO:0007669"/>
    <property type="project" value="UniProtKB-SubCell"/>
</dbReference>
<dbReference type="CTD" id="25852"/>
<dbReference type="PROSITE" id="PS50176">
    <property type="entry name" value="ARM_REPEAT"/>
    <property type="match status" value="1"/>
</dbReference>
<name>A0A7E6E6D0_9CHIR</name>
<dbReference type="PANTHER" id="PTHR15651:SF7">
    <property type="entry name" value="ARMADILLO REPEAT-CONTAINING PROTEIN 8"/>
    <property type="match status" value="1"/>
</dbReference>
<dbReference type="InterPro" id="IPR016024">
    <property type="entry name" value="ARM-type_fold"/>
</dbReference>
<evidence type="ECO:0000256" key="3">
    <source>
        <dbReference type="ARBA" id="ARBA00013746"/>
    </source>
</evidence>
<feature type="repeat" description="ARM" evidence="7">
    <location>
        <begin position="61"/>
        <end position="97"/>
    </location>
</feature>
<dbReference type="Pfam" id="PF00514">
    <property type="entry name" value="Arm"/>
    <property type="match status" value="1"/>
</dbReference>
<evidence type="ECO:0000256" key="7">
    <source>
        <dbReference type="PROSITE-ProRule" id="PRU00259"/>
    </source>
</evidence>